<evidence type="ECO:0000256" key="3">
    <source>
        <dbReference type="ARBA" id="ARBA00048782"/>
    </source>
</evidence>
<organism evidence="6 7">
    <name type="scientific">Mycoplasma amphoriforme A39</name>
    <dbReference type="NCBI Taxonomy" id="572419"/>
    <lineage>
        <taxon>Bacteria</taxon>
        <taxon>Bacillati</taxon>
        <taxon>Mycoplasmatota</taxon>
        <taxon>Mollicutes</taxon>
        <taxon>Mycoplasmataceae</taxon>
        <taxon>Mycoplasma</taxon>
    </lineage>
</organism>
<comment type="similarity">
    <text evidence="4">Belongs to the MsrA Met sulfoxide reductase family.</text>
</comment>
<dbReference type="GO" id="GO:0005737">
    <property type="term" value="C:cytoplasm"/>
    <property type="evidence" value="ECO:0007669"/>
    <property type="project" value="TreeGrafter"/>
</dbReference>
<dbReference type="EC" id="1.8.4.11" evidence="4"/>
<dbReference type="InterPro" id="IPR050162">
    <property type="entry name" value="MsrA_MetSO_reductase"/>
</dbReference>
<feature type="domain" description="Peptide methionine sulphoxide reductase MsrA" evidence="5">
    <location>
        <begin position="10"/>
        <end position="160"/>
    </location>
</feature>
<reference evidence="6 7" key="1">
    <citation type="journal article" date="2015" name="Clin. Infect. Dis.">
        <title>Genomic Investigations unmask Mycoplasma amphoriforme, a new respiratory pathogen.</title>
        <authorList>
            <person name="Gillespie S.H."/>
            <person name="Ling C.L."/>
            <person name="Oravcova K."/>
            <person name="Pinheiro M."/>
            <person name="Wells L."/>
            <person name="Bryant J.M."/>
            <person name="McHugh T.D."/>
            <person name="Bebear C."/>
            <person name="Webster D."/>
            <person name="Harris S.R."/>
            <person name="Seth-Smith H.M."/>
            <person name="Thomson N.R."/>
        </authorList>
    </citation>
    <scope>NUCLEOTIDE SEQUENCE [LARGE SCALE GENOMIC DNA]</scope>
    <source>
        <strain evidence="6 7">A39</strain>
    </source>
</reference>
<keyword evidence="7" id="KW-1185">Reference proteome</keyword>
<feature type="active site" evidence="4">
    <location>
        <position position="17"/>
    </location>
</feature>
<dbReference type="Proteomes" id="UP000261764">
    <property type="component" value="Chromosome I"/>
</dbReference>
<comment type="function">
    <text evidence="4">Has an important function as a repair enzyme for proteins that have been inactivated by oxidation. Catalyzes the reversible oxidation-reduction of methionine sulfoxide in proteins to methionine.</text>
</comment>
<evidence type="ECO:0000256" key="1">
    <source>
        <dbReference type="ARBA" id="ARBA00023002"/>
    </source>
</evidence>
<evidence type="ECO:0000256" key="2">
    <source>
        <dbReference type="ARBA" id="ARBA00047806"/>
    </source>
</evidence>
<dbReference type="GO" id="GO:0008113">
    <property type="term" value="F:peptide-methionine (S)-S-oxide reductase activity"/>
    <property type="evidence" value="ECO:0007669"/>
    <property type="project" value="UniProtKB-UniRule"/>
</dbReference>
<dbReference type="NCBIfam" id="TIGR00401">
    <property type="entry name" value="msrA"/>
    <property type="match status" value="1"/>
</dbReference>
<gene>
    <name evidence="4" type="primary">msrA</name>
    <name evidence="6" type="ORF">MAMA39_01140</name>
</gene>
<dbReference type="AlphaFoldDB" id="A0A292IHS1"/>
<accession>A0A292IHS1</accession>
<dbReference type="KEGG" id="mamp:MAMA39_01140"/>
<dbReference type="Gene3D" id="3.30.1060.10">
    <property type="entry name" value="Peptide methionine sulphoxide reductase MsrA"/>
    <property type="match status" value="1"/>
</dbReference>
<dbReference type="SUPFAM" id="SSF55068">
    <property type="entry name" value="Peptide methionine sulfoxide reductase"/>
    <property type="match status" value="1"/>
</dbReference>
<evidence type="ECO:0000313" key="6">
    <source>
        <dbReference type="EMBL" id="CDN40238.1"/>
    </source>
</evidence>
<dbReference type="HAMAP" id="MF_01401">
    <property type="entry name" value="MsrA"/>
    <property type="match status" value="1"/>
</dbReference>
<comment type="catalytic activity">
    <reaction evidence="3 4">
        <text>[thioredoxin]-disulfide + L-methionine + H2O = L-methionine (S)-S-oxide + [thioredoxin]-dithiol</text>
        <dbReference type="Rhea" id="RHEA:19993"/>
        <dbReference type="Rhea" id="RHEA-COMP:10698"/>
        <dbReference type="Rhea" id="RHEA-COMP:10700"/>
        <dbReference type="ChEBI" id="CHEBI:15377"/>
        <dbReference type="ChEBI" id="CHEBI:29950"/>
        <dbReference type="ChEBI" id="CHEBI:50058"/>
        <dbReference type="ChEBI" id="CHEBI:57844"/>
        <dbReference type="ChEBI" id="CHEBI:58772"/>
        <dbReference type="EC" id="1.8.4.11"/>
    </reaction>
</comment>
<evidence type="ECO:0000259" key="5">
    <source>
        <dbReference type="Pfam" id="PF01625"/>
    </source>
</evidence>
<dbReference type="Pfam" id="PF01625">
    <property type="entry name" value="PMSR"/>
    <property type="match status" value="1"/>
</dbReference>
<dbReference type="PANTHER" id="PTHR42799:SF2">
    <property type="entry name" value="MITOCHONDRIAL PEPTIDE METHIONINE SULFOXIDE REDUCTASE"/>
    <property type="match status" value="1"/>
</dbReference>
<evidence type="ECO:0000256" key="4">
    <source>
        <dbReference type="HAMAP-Rule" id="MF_01401"/>
    </source>
</evidence>
<keyword evidence="1 4" id="KW-0560">Oxidoreductase</keyword>
<protein>
    <recommendedName>
        <fullName evidence="4">Peptide methionine sulfoxide reductase MsrA</fullName>
        <shortName evidence="4">Protein-methionine-S-oxide reductase</shortName>
        <ecNumber evidence="4">1.8.4.11</ecNumber>
    </recommendedName>
    <alternativeName>
        <fullName evidence="4">Peptide-methionine (S)-S-oxide reductase</fullName>
        <shortName evidence="4">Peptide Met(O) reductase</shortName>
    </alternativeName>
</protein>
<dbReference type="GO" id="GO:0034599">
    <property type="term" value="P:cellular response to oxidative stress"/>
    <property type="evidence" value="ECO:0007669"/>
    <property type="project" value="TreeGrafter"/>
</dbReference>
<dbReference type="InterPro" id="IPR036509">
    <property type="entry name" value="Met_Sox_Rdtase_MsrA_sf"/>
</dbReference>
<name>A0A292IHS1_9MOLU</name>
<dbReference type="InterPro" id="IPR002569">
    <property type="entry name" value="Met_Sox_Rdtase_MsrA_dom"/>
</dbReference>
<proteinExistence type="inferred from homology"/>
<dbReference type="EMBL" id="HG937516">
    <property type="protein sequence ID" value="CDN40238.1"/>
    <property type="molecule type" value="Genomic_DNA"/>
</dbReference>
<dbReference type="GO" id="GO:0033744">
    <property type="term" value="F:L-methionine:thioredoxin-disulfide S-oxidoreductase activity"/>
    <property type="evidence" value="ECO:0007669"/>
    <property type="project" value="RHEA"/>
</dbReference>
<sequence length="164" mass="18762">MKGMTKMSKKIVLAGGCFWGIQEYFSRINGVTQTTAGYANSLIDNPTYKEVCSEQTKAAEAVEIIYDENVVGLNFLLEKLFEVIDPTAINRQGNDRGSQYRTGIYWLDDHDAPMVKEFVSNKQKEYARKIVTETIPLKNFYPAEEYHQDYLKKNPGGYCHIKLD</sequence>
<dbReference type="PANTHER" id="PTHR42799">
    <property type="entry name" value="MITOCHONDRIAL PEPTIDE METHIONINE SULFOXIDE REDUCTASE"/>
    <property type="match status" value="1"/>
</dbReference>
<comment type="catalytic activity">
    <reaction evidence="2 4">
        <text>L-methionyl-[protein] + [thioredoxin]-disulfide + H2O = L-methionyl-(S)-S-oxide-[protein] + [thioredoxin]-dithiol</text>
        <dbReference type="Rhea" id="RHEA:14217"/>
        <dbReference type="Rhea" id="RHEA-COMP:10698"/>
        <dbReference type="Rhea" id="RHEA-COMP:10700"/>
        <dbReference type="Rhea" id="RHEA-COMP:12313"/>
        <dbReference type="Rhea" id="RHEA-COMP:12315"/>
        <dbReference type="ChEBI" id="CHEBI:15377"/>
        <dbReference type="ChEBI" id="CHEBI:16044"/>
        <dbReference type="ChEBI" id="CHEBI:29950"/>
        <dbReference type="ChEBI" id="CHEBI:44120"/>
        <dbReference type="ChEBI" id="CHEBI:50058"/>
        <dbReference type="EC" id="1.8.4.11"/>
    </reaction>
</comment>
<evidence type="ECO:0000313" key="7">
    <source>
        <dbReference type="Proteomes" id="UP000261764"/>
    </source>
</evidence>